<dbReference type="Proteomes" id="UP001272987">
    <property type="component" value="Unassembled WGS sequence"/>
</dbReference>
<evidence type="ECO:0000313" key="2">
    <source>
        <dbReference type="EMBL" id="KND28227.1"/>
    </source>
</evidence>
<feature type="region of interest" description="Disordered" evidence="1">
    <location>
        <begin position="85"/>
        <end position="109"/>
    </location>
</feature>
<dbReference type="RefSeq" id="WP_010359576.1">
    <property type="nucleotide sequence ID" value="NZ_CP122369.1"/>
</dbReference>
<organism evidence="2 5">
    <name type="scientific">Streptomyces acidiscabies</name>
    <dbReference type="NCBI Taxonomy" id="42234"/>
    <lineage>
        <taxon>Bacteria</taxon>
        <taxon>Bacillati</taxon>
        <taxon>Actinomycetota</taxon>
        <taxon>Actinomycetes</taxon>
        <taxon>Kitasatosporales</taxon>
        <taxon>Streptomycetaceae</taxon>
        <taxon>Streptomyces</taxon>
    </lineage>
</organism>
<dbReference type="EMBL" id="JPPY01000191">
    <property type="protein sequence ID" value="KND28227.1"/>
    <property type="molecule type" value="Genomic_DNA"/>
</dbReference>
<feature type="compositionally biased region" description="Basic residues" evidence="1">
    <location>
        <begin position="100"/>
        <end position="109"/>
    </location>
</feature>
<evidence type="ECO:0000313" key="5">
    <source>
        <dbReference type="Proteomes" id="UP000037151"/>
    </source>
</evidence>
<comment type="caution">
    <text evidence="2">The sequence shown here is derived from an EMBL/GenBank/DDBJ whole genome shotgun (WGS) entry which is preliminary data.</text>
</comment>
<sequence length="109" mass="11538">MTAYDILVRPGEPDTGASVLELPEGTSVLAAAAALDEAFAAGRRVRRIVLVVGGTRVGVAVSRPSRVRGSPPVGLDECPECLRSGTHEPGCSAAGPVPSPRRRWPWRRR</sequence>
<dbReference type="AlphaFoldDB" id="A0A0L0JR50"/>
<evidence type="ECO:0000313" key="4">
    <source>
        <dbReference type="EMBL" id="MDX3021835.1"/>
    </source>
</evidence>
<reference evidence="3 6" key="3">
    <citation type="journal article" date="2023" name="Microb. Genom.">
        <title>Mesoterricola silvestris gen. nov., sp. nov., Mesoterricola sediminis sp. nov., Geothrix oryzae sp. nov., Geothrix edaphica sp. nov., Geothrix rubra sp. nov., and Geothrix limicola sp. nov., six novel members of Acidobacteriota isolated from soils.</title>
        <authorList>
            <person name="Weisberg A.J."/>
            <person name="Pearce E."/>
            <person name="Kramer C.G."/>
            <person name="Chang J.H."/>
            <person name="Clarke C.R."/>
        </authorList>
    </citation>
    <scope>NUCLEOTIDE SEQUENCE [LARGE SCALE GENOMIC DNA]</scope>
    <source>
        <strain evidence="4 6">NB05-1H</strain>
        <strain evidence="3">NRRL_B-16521</strain>
    </source>
</reference>
<evidence type="ECO:0000313" key="3">
    <source>
        <dbReference type="EMBL" id="MDX2961951.1"/>
    </source>
</evidence>
<evidence type="ECO:0000256" key="1">
    <source>
        <dbReference type="SAM" id="MobiDB-lite"/>
    </source>
</evidence>
<reference evidence="5" key="2">
    <citation type="submission" date="2014-07" db="EMBL/GenBank/DDBJ databases">
        <title>Genome sequencing of plant-pathogenic Streptomyces species.</title>
        <authorList>
            <person name="Harrison J."/>
            <person name="Sapp M."/>
            <person name="Thwaites R."/>
            <person name="Studholme D.J."/>
        </authorList>
    </citation>
    <scope>NUCLEOTIDE SEQUENCE [LARGE SCALE GENOMIC DNA]</scope>
    <source>
        <strain evidence="5">NCPPB 4445</strain>
    </source>
</reference>
<dbReference type="OrthoDB" id="9930142at2"/>
<gene>
    <name evidence="2" type="ORF">IQ63_34010</name>
    <name evidence="3" type="ORF">PV399_19880</name>
    <name evidence="4" type="ORF">PV666_28680</name>
</gene>
<keyword evidence="6" id="KW-1185">Reference proteome</keyword>
<proteinExistence type="predicted"/>
<name>A0A0L0JR50_9ACTN</name>
<protein>
    <submittedName>
        <fullName evidence="2">Uncharacterized protein</fullName>
    </submittedName>
</protein>
<evidence type="ECO:0000313" key="6">
    <source>
        <dbReference type="Proteomes" id="UP001272987"/>
    </source>
</evidence>
<dbReference type="GeneID" id="69813757"/>
<dbReference type="Proteomes" id="UP000037151">
    <property type="component" value="Unassembled WGS sequence"/>
</dbReference>
<dbReference type="PATRIC" id="fig|42234.21.peg.7008"/>
<accession>A0A0L0JR50</accession>
<dbReference type="EMBL" id="JARAWP010000018">
    <property type="protein sequence ID" value="MDX3021835.1"/>
    <property type="molecule type" value="Genomic_DNA"/>
</dbReference>
<reference evidence="2" key="1">
    <citation type="submission" date="2014-07" db="EMBL/GenBank/DDBJ databases">
        <title>A systematic study of Ichneumonosoma Meijere, Pelmatops Enderlein, Pseudopelmatops Shiraki and Soita Walker (Diptera: Tephritidae).</title>
        <authorList>
            <person name="Chen X.-L."/>
            <person name="Norrbom A."/>
            <person name="Zhu C.-D."/>
        </authorList>
    </citation>
    <scope>NUCLEOTIDE SEQUENCE</scope>
    <source>
        <strain evidence="2">NCPPB 4445</strain>
    </source>
</reference>
<dbReference type="EMBL" id="JARAWC010000013">
    <property type="protein sequence ID" value="MDX2961951.1"/>
    <property type="molecule type" value="Genomic_DNA"/>
</dbReference>
<dbReference type="Proteomes" id="UP001282288">
    <property type="component" value="Unassembled WGS sequence"/>
</dbReference>